<dbReference type="Proteomes" id="UP000789831">
    <property type="component" value="Unassembled WGS sequence"/>
</dbReference>
<gene>
    <name evidence="1" type="ORF">AGERDE_LOCUS9638</name>
</gene>
<sequence>YWNNNFMTSLIVSSVFDQACYTAFIHGEISNGPYAKEIKTYTRRQSSPRGIFKRQYGPFKIICGRFRVSVGRRFLNVERIQFAIERLSETVDKKIFASSRKTDHGSFSCRQTDEIV</sequence>
<evidence type="ECO:0000313" key="1">
    <source>
        <dbReference type="EMBL" id="CAG8611995.1"/>
    </source>
</evidence>
<reference evidence="1" key="1">
    <citation type="submission" date="2021-06" db="EMBL/GenBank/DDBJ databases">
        <authorList>
            <person name="Kallberg Y."/>
            <person name="Tangrot J."/>
            <person name="Rosling A."/>
        </authorList>
    </citation>
    <scope>NUCLEOTIDE SEQUENCE</scope>
    <source>
        <strain evidence="1">MT106</strain>
    </source>
</reference>
<proteinExistence type="predicted"/>
<comment type="caution">
    <text evidence="1">The sequence shown here is derived from an EMBL/GenBank/DDBJ whole genome shotgun (WGS) entry which is preliminary data.</text>
</comment>
<protein>
    <submittedName>
        <fullName evidence="1">13192_t:CDS:1</fullName>
    </submittedName>
</protein>
<accession>A0A9N9CQI4</accession>
<dbReference type="EMBL" id="CAJVPL010002497">
    <property type="protein sequence ID" value="CAG8611995.1"/>
    <property type="molecule type" value="Genomic_DNA"/>
</dbReference>
<evidence type="ECO:0000313" key="2">
    <source>
        <dbReference type="Proteomes" id="UP000789831"/>
    </source>
</evidence>
<organism evidence="1 2">
    <name type="scientific">Ambispora gerdemannii</name>
    <dbReference type="NCBI Taxonomy" id="144530"/>
    <lineage>
        <taxon>Eukaryota</taxon>
        <taxon>Fungi</taxon>
        <taxon>Fungi incertae sedis</taxon>
        <taxon>Mucoromycota</taxon>
        <taxon>Glomeromycotina</taxon>
        <taxon>Glomeromycetes</taxon>
        <taxon>Archaeosporales</taxon>
        <taxon>Ambisporaceae</taxon>
        <taxon>Ambispora</taxon>
    </lineage>
</organism>
<dbReference type="AlphaFoldDB" id="A0A9N9CQI4"/>
<name>A0A9N9CQI4_9GLOM</name>
<feature type="non-terminal residue" evidence="1">
    <location>
        <position position="1"/>
    </location>
</feature>
<keyword evidence="2" id="KW-1185">Reference proteome</keyword>